<evidence type="ECO:0000256" key="4">
    <source>
        <dbReference type="ARBA" id="ARBA00007637"/>
    </source>
</evidence>
<dbReference type="GO" id="GO:0003978">
    <property type="term" value="F:UDP-glucose 4-epimerase activity"/>
    <property type="evidence" value="ECO:0007669"/>
    <property type="project" value="UniProtKB-UniRule"/>
</dbReference>
<dbReference type="NCBIfam" id="TIGR01179">
    <property type="entry name" value="galE"/>
    <property type="match status" value="1"/>
</dbReference>
<dbReference type="RefSeq" id="WP_132285652.1">
    <property type="nucleotide sequence ID" value="NZ_SKBM01000004.1"/>
</dbReference>
<dbReference type="CDD" id="cd05247">
    <property type="entry name" value="UDP_G4E_1_SDR_e"/>
    <property type="match status" value="1"/>
</dbReference>
<dbReference type="UniPathway" id="UPA00214"/>
<dbReference type="EMBL" id="SKBM01000004">
    <property type="protein sequence ID" value="TCZ64950.1"/>
    <property type="molecule type" value="Genomic_DNA"/>
</dbReference>
<dbReference type="InterPro" id="IPR036291">
    <property type="entry name" value="NAD(P)-bd_dom_sf"/>
</dbReference>
<dbReference type="InterPro" id="IPR001509">
    <property type="entry name" value="Epimerase_deHydtase"/>
</dbReference>
<dbReference type="AlphaFoldDB" id="A0A4R4DSZ4"/>
<comment type="subunit">
    <text evidence="10">Homodimer.</text>
</comment>
<comment type="cofactor">
    <cofactor evidence="2 10">
        <name>NAD(+)</name>
        <dbReference type="ChEBI" id="CHEBI:57540"/>
    </cofactor>
</comment>
<gene>
    <name evidence="12" type="primary">galE</name>
    <name evidence="12" type="ORF">EXY23_06160</name>
</gene>
<evidence type="ECO:0000256" key="1">
    <source>
        <dbReference type="ARBA" id="ARBA00000083"/>
    </source>
</evidence>
<dbReference type="SUPFAM" id="SSF51735">
    <property type="entry name" value="NAD(P)-binding Rossmann-fold domains"/>
    <property type="match status" value="1"/>
</dbReference>
<keyword evidence="9 10" id="KW-0119">Carbohydrate metabolism</keyword>
<comment type="catalytic activity">
    <reaction evidence="1 10">
        <text>UDP-alpha-D-glucose = UDP-alpha-D-galactose</text>
        <dbReference type="Rhea" id="RHEA:22168"/>
        <dbReference type="ChEBI" id="CHEBI:58885"/>
        <dbReference type="ChEBI" id="CHEBI:66914"/>
        <dbReference type="EC" id="5.1.3.2"/>
    </reaction>
</comment>
<dbReference type="GO" id="GO:0033499">
    <property type="term" value="P:galactose catabolic process via UDP-galactose, Leloir pathway"/>
    <property type="evidence" value="ECO:0007669"/>
    <property type="project" value="TreeGrafter"/>
</dbReference>
<evidence type="ECO:0000256" key="9">
    <source>
        <dbReference type="ARBA" id="ARBA00023277"/>
    </source>
</evidence>
<dbReference type="OrthoDB" id="9801785at2"/>
<dbReference type="InterPro" id="IPR005886">
    <property type="entry name" value="UDP_G4E"/>
</dbReference>
<evidence type="ECO:0000256" key="8">
    <source>
        <dbReference type="ARBA" id="ARBA00023235"/>
    </source>
</evidence>
<evidence type="ECO:0000256" key="5">
    <source>
        <dbReference type="ARBA" id="ARBA00013189"/>
    </source>
</evidence>
<evidence type="ECO:0000256" key="3">
    <source>
        <dbReference type="ARBA" id="ARBA00004947"/>
    </source>
</evidence>
<proteinExistence type="inferred from homology"/>
<comment type="caution">
    <text evidence="12">The sequence shown here is derived from an EMBL/GenBank/DDBJ whole genome shotgun (WGS) entry which is preliminary data.</text>
</comment>
<evidence type="ECO:0000256" key="7">
    <source>
        <dbReference type="ARBA" id="ARBA00023027"/>
    </source>
</evidence>
<dbReference type="PANTHER" id="PTHR43725:SF53">
    <property type="entry name" value="UDP-ARABINOSE 4-EPIMERASE 1"/>
    <property type="match status" value="1"/>
</dbReference>
<keyword evidence="8 10" id="KW-0413">Isomerase</keyword>
<evidence type="ECO:0000259" key="11">
    <source>
        <dbReference type="Pfam" id="PF01370"/>
    </source>
</evidence>
<feature type="domain" description="NAD-dependent epimerase/dehydratase" evidence="11">
    <location>
        <begin position="7"/>
        <end position="256"/>
    </location>
</feature>
<evidence type="ECO:0000313" key="12">
    <source>
        <dbReference type="EMBL" id="TCZ64950.1"/>
    </source>
</evidence>
<comment type="pathway">
    <text evidence="3 10">Carbohydrate metabolism; galactose metabolism.</text>
</comment>
<evidence type="ECO:0000256" key="6">
    <source>
        <dbReference type="ARBA" id="ARBA00018569"/>
    </source>
</evidence>
<keyword evidence="13" id="KW-1185">Reference proteome</keyword>
<dbReference type="Gene3D" id="3.40.50.720">
    <property type="entry name" value="NAD(P)-binding Rossmann-like Domain"/>
    <property type="match status" value="1"/>
</dbReference>
<protein>
    <recommendedName>
        <fullName evidence="6 10">UDP-glucose 4-epimerase</fullName>
        <ecNumber evidence="5 10">5.1.3.2</ecNumber>
    </recommendedName>
</protein>
<dbReference type="Pfam" id="PF01370">
    <property type="entry name" value="Epimerase"/>
    <property type="match status" value="1"/>
</dbReference>
<organism evidence="12 13">
    <name type="scientific">Roseicella aquatilis</name>
    <dbReference type="NCBI Taxonomy" id="2527868"/>
    <lineage>
        <taxon>Bacteria</taxon>
        <taxon>Pseudomonadati</taxon>
        <taxon>Pseudomonadota</taxon>
        <taxon>Alphaproteobacteria</taxon>
        <taxon>Acetobacterales</taxon>
        <taxon>Roseomonadaceae</taxon>
        <taxon>Roseicella</taxon>
    </lineage>
</organism>
<accession>A0A4R4DSZ4</accession>
<dbReference type="PANTHER" id="PTHR43725">
    <property type="entry name" value="UDP-GLUCOSE 4-EPIMERASE"/>
    <property type="match status" value="1"/>
</dbReference>
<dbReference type="EC" id="5.1.3.2" evidence="5 10"/>
<comment type="similarity">
    <text evidence="4 10">Belongs to the NAD(P)-dependent epimerase/dehydratase family.</text>
</comment>
<evidence type="ECO:0000313" key="13">
    <source>
        <dbReference type="Proteomes" id="UP000295023"/>
    </source>
</evidence>
<dbReference type="Gene3D" id="3.90.25.10">
    <property type="entry name" value="UDP-galactose 4-epimerase, domain 1"/>
    <property type="match status" value="1"/>
</dbReference>
<keyword evidence="7 10" id="KW-0520">NAD</keyword>
<name>A0A4R4DSZ4_9PROT</name>
<evidence type="ECO:0000256" key="2">
    <source>
        <dbReference type="ARBA" id="ARBA00001911"/>
    </source>
</evidence>
<sequence length="340" mass="35392">MSAGPAILVTGGAGYIGSHVVLALLDAGLPVVVLDDLSTGRAEAVPPEVPLVRGSTGDGPLLRATLRRHRVGAVVHLAASLVVPESVARPLGYWRNNVANTLALAEACVAEGVTRLVFSSTAAVYGIPDRLPVDEDTPCRPINPYGASKHAAEGLLRDAAAAHGLAVVALRYFNVAGADPAGRAGQRTAGATHLIKVACEAALGLRPEVAVFGEDFDTPDGTGVRDYIHVTDLAAAHVQALRHLAMGGDCAVLNCGYGRGHSVREVLRAVERAAGTRLPVRLAGRRAGDPPALVAANGRIRSTLGWRPGFDDLDRIVAHSLAWEGRLRGTGAQLRRGLPR</sequence>
<reference evidence="12 13" key="1">
    <citation type="submission" date="2019-03" db="EMBL/GenBank/DDBJ databases">
        <title>Paracraurococcus aquatilis NE82 genome sequence.</title>
        <authorList>
            <person name="Zhao Y."/>
            <person name="Du Z."/>
        </authorList>
    </citation>
    <scope>NUCLEOTIDE SEQUENCE [LARGE SCALE GENOMIC DNA]</scope>
    <source>
        <strain evidence="12 13">NE82</strain>
    </source>
</reference>
<evidence type="ECO:0000256" key="10">
    <source>
        <dbReference type="RuleBase" id="RU366046"/>
    </source>
</evidence>
<dbReference type="Proteomes" id="UP000295023">
    <property type="component" value="Unassembled WGS sequence"/>
</dbReference>